<organism evidence="1 2">
    <name type="scientific">Bauhinia variegata</name>
    <name type="common">Purple orchid tree</name>
    <name type="synonym">Phanera variegata</name>
    <dbReference type="NCBI Taxonomy" id="167791"/>
    <lineage>
        <taxon>Eukaryota</taxon>
        <taxon>Viridiplantae</taxon>
        <taxon>Streptophyta</taxon>
        <taxon>Embryophyta</taxon>
        <taxon>Tracheophyta</taxon>
        <taxon>Spermatophyta</taxon>
        <taxon>Magnoliopsida</taxon>
        <taxon>eudicotyledons</taxon>
        <taxon>Gunneridae</taxon>
        <taxon>Pentapetalae</taxon>
        <taxon>rosids</taxon>
        <taxon>fabids</taxon>
        <taxon>Fabales</taxon>
        <taxon>Fabaceae</taxon>
        <taxon>Cercidoideae</taxon>
        <taxon>Cercideae</taxon>
        <taxon>Bauhiniinae</taxon>
        <taxon>Bauhinia</taxon>
    </lineage>
</organism>
<gene>
    <name evidence="1" type="ORF">L6164_001997</name>
</gene>
<accession>A0ACB9PYB8</accession>
<dbReference type="EMBL" id="CM039427">
    <property type="protein sequence ID" value="KAI4353019.1"/>
    <property type="molecule type" value="Genomic_DNA"/>
</dbReference>
<comment type="caution">
    <text evidence="1">The sequence shown here is derived from an EMBL/GenBank/DDBJ whole genome shotgun (WGS) entry which is preliminary data.</text>
</comment>
<evidence type="ECO:0000313" key="2">
    <source>
        <dbReference type="Proteomes" id="UP000828941"/>
    </source>
</evidence>
<evidence type="ECO:0000313" key="1">
    <source>
        <dbReference type="EMBL" id="KAI4353019.1"/>
    </source>
</evidence>
<dbReference type="Proteomes" id="UP000828941">
    <property type="component" value="Chromosome 2"/>
</dbReference>
<proteinExistence type="predicted"/>
<sequence length="121" mass="13407">MSGLYNPNFSPARAASPQIRTTPDVDRKDCSFLQSILIGVASRASEAWTLHAGPSDMQSTVKSRSRLNGFSCANLVCGLLHLRVDYPIHHILIALLAIRHFGWCLRHLRELVVAQFSCGFT</sequence>
<name>A0ACB9PYB8_BAUVA</name>
<keyword evidence="2" id="KW-1185">Reference proteome</keyword>
<protein>
    <submittedName>
        <fullName evidence="1">Uncharacterized protein</fullName>
    </submittedName>
</protein>
<reference evidence="1 2" key="1">
    <citation type="journal article" date="2022" name="DNA Res.">
        <title>Chromosomal-level genome assembly of the orchid tree Bauhinia variegata (Leguminosae; Cercidoideae) supports the allotetraploid origin hypothesis of Bauhinia.</title>
        <authorList>
            <person name="Zhong Y."/>
            <person name="Chen Y."/>
            <person name="Zheng D."/>
            <person name="Pang J."/>
            <person name="Liu Y."/>
            <person name="Luo S."/>
            <person name="Meng S."/>
            <person name="Qian L."/>
            <person name="Wei D."/>
            <person name="Dai S."/>
            <person name="Zhou R."/>
        </authorList>
    </citation>
    <scope>NUCLEOTIDE SEQUENCE [LARGE SCALE GENOMIC DNA]</scope>
    <source>
        <strain evidence="1">BV-YZ2020</strain>
    </source>
</reference>